<protein>
    <submittedName>
        <fullName evidence="1">Uncharacterized protein</fullName>
    </submittedName>
</protein>
<organism evidence="1">
    <name type="scientific">marine sediment metagenome</name>
    <dbReference type="NCBI Taxonomy" id="412755"/>
    <lineage>
        <taxon>unclassified sequences</taxon>
        <taxon>metagenomes</taxon>
        <taxon>ecological metagenomes</taxon>
    </lineage>
</organism>
<name>X1NQF1_9ZZZZ</name>
<sequence>MIERTLYQQIIDDFIDSIERNGLISPPILKDLQERLSEEKKLLDWKELISLLKSEE</sequence>
<accession>X1NQF1</accession>
<dbReference type="AlphaFoldDB" id="X1NQF1"/>
<reference evidence="1" key="1">
    <citation type="journal article" date="2014" name="Front. Microbiol.">
        <title>High frequency of phylogenetically diverse reductive dehalogenase-homologous genes in deep subseafloor sedimentary metagenomes.</title>
        <authorList>
            <person name="Kawai M."/>
            <person name="Futagami T."/>
            <person name="Toyoda A."/>
            <person name="Takaki Y."/>
            <person name="Nishi S."/>
            <person name="Hori S."/>
            <person name="Arai W."/>
            <person name="Tsubouchi T."/>
            <person name="Morono Y."/>
            <person name="Uchiyama I."/>
            <person name="Ito T."/>
            <person name="Fujiyama A."/>
            <person name="Inagaki F."/>
            <person name="Takami H."/>
        </authorList>
    </citation>
    <scope>NUCLEOTIDE SEQUENCE</scope>
    <source>
        <strain evidence="1">Expedition CK06-06</strain>
    </source>
</reference>
<evidence type="ECO:0000313" key="1">
    <source>
        <dbReference type="EMBL" id="GAI28995.1"/>
    </source>
</evidence>
<dbReference type="EMBL" id="BARV01016609">
    <property type="protein sequence ID" value="GAI28995.1"/>
    <property type="molecule type" value="Genomic_DNA"/>
</dbReference>
<comment type="caution">
    <text evidence="1">The sequence shown here is derived from an EMBL/GenBank/DDBJ whole genome shotgun (WGS) entry which is preliminary data.</text>
</comment>
<gene>
    <name evidence="1" type="ORF">S06H3_28463</name>
</gene>
<proteinExistence type="predicted"/>